<evidence type="ECO:0000256" key="5">
    <source>
        <dbReference type="ARBA" id="ARBA00022840"/>
    </source>
</evidence>
<evidence type="ECO:0000256" key="2">
    <source>
        <dbReference type="ARBA" id="ARBA00022679"/>
    </source>
</evidence>
<keyword evidence="13" id="KW-1185">Reference proteome</keyword>
<dbReference type="InterPro" id="IPR024953">
    <property type="entry name" value="PP_kinase_middle"/>
</dbReference>
<evidence type="ECO:0000259" key="9">
    <source>
        <dbReference type="Pfam" id="PF13089"/>
    </source>
</evidence>
<dbReference type="NCBIfam" id="NF003917">
    <property type="entry name" value="PRK05443.1-1"/>
    <property type="match status" value="1"/>
</dbReference>
<dbReference type="Pfam" id="PF13089">
    <property type="entry name" value="PP_kinase_N"/>
    <property type="match status" value="1"/>
</dbReference>
<feature type="binding site" evidence="6">
    <location>
        <position position="595"/>
    </location>
    <ligand>
        <name>ATP</name>
        <dbReference type="ChEBI" id="CHEBI:30616"/>
    </ligand>
</feature>
<dbReference type="Proteomes" id="UP000273083">
    <property type="component" value="Unassembled WGS sequence"/>
</dbReference>
<feature type="binding site" evidence="6">
    <location>
        <position position="471"/>
    </location>
    <ligand>
        <name>ATP</name>
        <dbReference type="ChEBI" id="CHEBI:30616"/>
    </ligand>
</feature>
<keyword evidence="4 6" id="KW-0418">Kinase</keyword>
<evidence type="ECO:0000256" key="1">
    <source>
        <dbReference type="ARBA" id="ARBA00022553"/>
    </source>
</evidence>
<evidence type="ECO:0000313" key="12">
    <source>
        <dbReference type="EMBL" id="ROR29274.1"/>
    </source>
</evidence>
<dbReference type="InterPro" id="IPR025200">
    <property type="entry name" value="PPK_C_dom2"/>
</dbReference>
<dbReference type="CDD" id="cd09169">
    <property type="entry name" value="PLDc_PPK1_C2_unchar"/>
    <property type="match status" value="1"/>
</dbReference>
<accession>A0A3N1XRH8</accession>
<reference evidence="12 13" key="1">
    <citation type="submission" date="2018-11" db="EMBL/GenBank/DDBJ databases">
        <title>Genomic Encyclopedia of Type Strains, Phase IV (KMG-IV): sequencing the most valuable type-strain genomes for metagenomic binning, comparative biology and taxonomic classification.</title>
        <authorList>
            <person name="Goeker M."/>
        </authorList>
    </citation>
    <scope>NUCLEOTIDE SEQUENCE [LARGE SCALE GENOMIC DNA]</scope>
    <source>
        <strain evidence="12 13">DSM 26537</strain>
    </source>
</reference>
<dbReference type="InterPro" id="IPR003414">
    <property type="entry name" value="PP_kinase"/>
</dbReference>
<feature type="domain" description="Polyphosphate kinase N-terminal" evidence="9">
    <location>
        <begin position="14"/>
        <end position="116"/>
    </location>
</feature>
<dbReference type="GO" id="GO:0008976">
    <property type="term" value="F:polyphosphate kinase activity"/>
    <property type="evidence" value="ECO:0007669"/>
    <property type="project" value="UniProtKB-UniRule"/>
</dbReference>
<keyword evidence="3 6" id="KW-0547">Nucleotide-binding</keyword>
<evidence type="ECO:0000256" key="4">
    <source>
        <dbReference type="ARBA" id="ARBA00022777"/>
    </source>
</evidence>
<feature type="active site" description="Phosphohistidine intermediate" evidence="6">
    <location>
        <position position="438"/>
    </location>
</feature>
<dbReference type="PANTHER" id="PTHR30218:SF0">
    <property type="entry name" value="POLYPHOSPHATE KINASE"/>
    <property type="match status" value="1"/>
</dbReference>
<dbReference type="GO" id="GO:0006799">
    <property type="term" value="P:polyphosphate biosynthetic process"/>
    <property type="evidence" value="ECO:0007669"/>
    <property type="project" value="UniProtKB-UniRule"/>
</dbReference>
<feature type="binding site" evidence="6">
    <location>
        <position position="567"/>
    </location>
    <ligand>
        <name>ATP</name>
        <dbReference type="ChEBI" id="CHEBI:30616"/>
    </ligand>
</feature>
<dbReference type="Pfam" id="PF13090">
    <property type="entry name" value="PP_kinase_C"/>
    <property type="match status" value="1"/>
</dbReference>
<dbReference type="EMBL" id="RJVG01000003">
    <property type="protein sequence ID" value="ROR29274.1"/>
    <property type="molecule type" value="Genomic_DNA"/>
</dbReference>
<keyword evidence="2 6" id="KW-0808">Transferase</keyword>
<evidence type="ECO:0000256" key="6">
    <source>
        <dbReference type="HAMAP-Rule" id="MF_00347"/>
    </source>
</evidence>
<dbReference type="InterPro" id="IPR041108">
    <property type="entry name" value="PP_kinase_C_1"/>
</dbReference>
<dbReference type="AlphaFoldDB" id="A0A3N1XRH8"/>
<dbReference type="NCBIfam" id="TIGR03705">
    <property type="entry name" value="poly_P_kin"/>
    <property type="match status" value="1"/>
</dbReference>
<feature type="binding site" evidence="6">
    <location>
        <position position="51"/>
    </location>
    <ligand>
        <name>ATP</name>
        <dbReference type="ChEBI" id="CHEBI:30616"/>
    </ligand>
</feature>
<feature type="domain" description="Polyphosphate kinase C-terminal" evidence="11">
    <location>
        <begin position="335"/>
        <end position="495"/>
    </location>
</feature>
<dbReference type="Gene3D" id="1.20.58.310">
    <property type="entry name" value="Polyphosphate kinase N-terminal domain"/>
    <property type="match status" value="1"/>
</dbReference>
<dbReference type="InterPro" id="IPR025198">
    <property type="entry name" value="PPK_N_dom"/>
</dbReference>
<dbReference type="RefSeq" id="WP_243115314.1">
    <property type="nucleotide sequence ID" value="NZ_RJVG01000003.1"/>
</dbReference>
<feature type="domain" description="Polyphosphate kinase middle" evidence="8">
    <location>
        <begin position="128"/>
        <end position="303"/>
    </location>
</feature>
<dbReference type="Pfam" id="PF17941">
    <property type="entry name" value="PP_kinase_C_1"/>
    <property type="match status" value="1"/>
</dbReference>
<dbReference type="EC" id="2.7.4.1" evidence="6 7"/>
<dbReference type="GO" id="GO:0005524">
    <property type="term" value="F:ATP binding"/>
    <property type="evidence" value="ECO:0007669"/>
    <property type="project" value="UniProtKB-KW"/>
</dbReference>
<dbReference type="GO" id="GO:0009358">
    <property type="term" value="C:polyphosphate kinase complex"/>
    <property type="evidence" value="ECO:0007669"/>
    <property type="project" value="InterPro"/>
</dbReference>
<evidence type="ECO:0000259" key="11">
    <source>
        <dbReference type="Pfam" id="PF17941"/>
    </source>
</evidence>
<evidence type="ECO:0000256" key="7">
    <source>
        <dbReference type="RuleBase" id="RU003800"/>
    </source>
</evidence>
<dbReference type="InterPro" id="IPR036832">
    <property type="entry name" value="PPK_N_dom_sf"/>
</dbReference>
<dbReference type="SUPFAM" id="SSF140356">
    <property type="entry name" value="PPK N-terminal domain-like"/>
    <property type="match status" value="1"/>
</dbReference>
<dbReference type="SUPFAM" id="SSF143724">
    <property type="entry name" value="PHP14-like"/>
    <property type="match status" value="1"/>
</dbReference>
<comment type="similarity">
    <text evidence="6 7">Belongs to the polyphosphate kinase 1 (PPK1) family.</text>
</comment>
<evidence type="ECO:0000313" key="13">
    <source>
        <dbReference type="Proteomes" id="UP000273083"/>
    </source>
</evidence>
<comment type="function">
    <text evidence="6 7">Catalyzes the reversible transfer of the terminal phosphate of ATP to form a long-chain polyphosphate (polyP).</text>
</comment>
<evidence type="ECO:0000259" key="8">
    <source>
        <dbReference type="Pfam" id="PF02503"/>
    </source>
</evidence>
<dbReference type="CDD" id="cd09166">
    <property type="entry name" value="PLDc_PPK1_C1_unchar"/>
    <property type="match status" value="1"/>
</dbReference>
<dbReference type="Gene3D" id="3.30.870.10">
    <property type="entry name" value="Endonuclease Chain A"/>
    <property type="match status" value="2"/>
</dbReference>
<keyword evidence="6" id="KW-0460">Magnesium</keyword>
<dbReference type="GO" id="GO:0046872">
    <property type="term" value="F:metal ion binding"/>
    <property type="evidence" value="ECO:0007669"/>
    <property type="project" value="UniProtKB-KW"/>
</dbReference>
<organism evidence="12 13">
    <name type="scientific">Mobilisporobacter senegalensis</name>
    <dbReference type="NCBI Taxonomy" id="1329262"/>
    <lineage>
        <taxon>Bacteria</taxon>
        <taxon>Bacillati</taxon>
        <taxon>Bacillota</taxon>
        <taxon>Clostridia</taxon>
        <taxon>Lachnospirales</taxon>
        <taxon>Lachnospiraceae</taxon>
        <taxon>Mobilisporobacter</taxon>
    </lineage>
</organism>
<dbReference type="SUPFAM" id="SSF56024">
    <property type="entry name" value="Phospholipase D/nuclease"/>
    <property type="match status" value="2"/>
</dbReference>
<comment type="catalytic activity">
    <reaction evidence="6 7">
        <text>[phosphate](n) + ATP = [phosphate](n+1) + ADP</text>
        <dbReference type="Rhea" id="RHEA:19573"/>
        <dbReference type="Rhea" id="RHEA-COMP:9859"/>
        <dbReference type="Rhea" id="RHEA-COMP:14280"/>
        <dbReference type="ChEBI" id="CHEBI:16838"/>
        <dbReference type="ChEBI" id="CHEBI:30616"/>
        <dbReference type="ChEBI" id="CHEBI:456216"/>
        <dbReference type="EC" id="2.7.4.1"/>
    </reaction>
</comment>
<feature type="binding site" evidence="6">
    <location>
        <position position="378"/>
    </location>
    <ligand>
        <name>Mg(2+)</name>
        <dbReference type="ChEBI" id="CHEBI:18420"/>
    </ligand>
</feature>
<gene>
    <name evidence="6" type="primary">ppk</name>
    <name evidence="12" type="ORF">EDD66_103210</name>
</gene>
<dbReference type="HAMAP" id="MF_00347">
    <property type="entry name" value="Polyphosphate_kinase"/>
    <property type="match status" value="1"/>
</dbReference>
<dbReference type="Gene3D" id="3.30.1840.10">
    <property type="entry name" value="Polyphosphate kinase middle domain"/>
    <property type="match status" value="1"/>
</dbReference>
<comment type="caution">
    <text evidence="12">The sequence shown here is derived from an EMBL/GenBank/DDBJ whole genome shotgun (WGS) entry which is preliminary data.</text>
</comment>
<keyword evidence="5 6" id="KW-0067">ATP-binding</keyword>
<dbReference type="Pfam" id="PF02503">
    <property type="entry name" value="PP_kinase"/>
    <property type="match status" value="1"/>
</dbReference>
<proteinExistence type="inferred from homology"/>
<evidence type="ECO:0000259" key="10">
    <source>
        <dbReference type="Pfam" id="PF13090"/>
    </source>
</evidence>
<dbReference type="PIRSF" id="PIRSF015589">
    <property type="entry name" value="PP_kinase"/>
    <property type="match status" value="1"/>
</dbReference>
<sequence>MIHPEKEQENIYMQNRELSWLKFNERVLEEAHDETVPLYERLKFISIFASNLDEFYMIRVGSLTDIALIEKDNVDNKTGMSPLEQMERIFENTVSLYKRKDKIYSQVENKLREFKICNLELSELENFEEKYIKKYYEDFILPVLSPQVIDSRHPFPHLTNKGLYIICVFSGENTKFGLIPISQSLPDFVLLPGNQTRYILTEKIVLPYTQKIFEMYKVESVSIISVTRNADISPEDEIFEVDDDFRERMKKVLKKRAKLSPVRLEVQGHLSKSLSNFLLDKLDLKKEQIFTSASPLVMNYVYDLLEKIPILLKKQLNYPVFERGYPANLKSTESITSQCWKKDILLHFPYHQMDPFLHLLKESAQDTNVISIKITIYRLSRNSRIIDYLCTAAENNKEVTVLMELKARFDEKNNIEWAERLEDAGCNVIYGFEGFKVHSKICLITRRDKNKIQYITQIGTGNYNEKTAKLYTDLSLITANQEIGQEANEFFKNMSISNLKGNYNHLLVAPYSFKNNVLALMDREIEKAMNGQAAEIIIKSNSLTDKEIINKLSEASCAGVKVRLLIRGICCLLPEIPGKTDNITVYSIVGRFLEHSRIYCFGNRDDANMKMYISSADMMTRNTSRRVELGCPILDEDIRNEILHILDIMFTDNVKARLLRSNSTYKKIDAAGQNSFDSQQYFIEEIVKTQTDNTSPKQNPGILEKLINTITRKHG</sequence>
<evidence type="ECO:0000256" key="3">
    <source>
        <dbReference type="ARBA" id="ARBA00022741"/>
    </source>
</evidence>
<keyword evidence="1 6" id="KW-0597">Phosphoprotein</keyword>
<feature type="domain" description="Polyphosphate kinase C-terminal" evidence="10">
    <location>
        <begin position="506"/>
        <end position="679"/>
    </location>
</feature>
<comment type="cofactor">
    <cofactor evidence="6">
        <name>Mg(2+)</name>
        <dbReference type="ChEBI" id="CHEBI:18420"/>
    </cofactor>
</comment>
<protein>
    <recommendedName>
        <fullName evidence="6 7">Polyphosphate kinase</fullName>
        <ecNumber evidence="6 7">2.7.4.1</ecNumber>
    </recommendedName>
    <alternativeName>
        <fullName evidence="6">ATP-polyphosphate phosphotransferase</fullName>
    </alternativeName>
    <alternativeName>
        <fullName evidence="6">Polyphosphoric acid kinase</fullName>
    </alternativeName>
</protein>
<dbReference type="NCBIfam" id="NF003921">
    <property type="entry name" value="PRK05443.2-2"/>
    <property type="match status" value="1"/>
</dbReference>
<comment type="PTM">
    <text evidence="6 7">An intermediate of this reaction is the autophosphorylated ppk in which a phosphate is covalently linked to a histidine residue through a N-P bond.</text>
</comment>
<feature type="binding site" evidence="6">
    <location>
        <position position="408"/>
    </location>
    <ligand>
        <name>Mg(2+)</name>
        <dbReference type="ChEBI" id="CHEBI:18420"/>
    </ligand>
</feature>
<dbReference type="PANTHER" id="PTHR30218">
    <property type="entry name" value="POLYPHOSPHATE KINASE"/>
    <property type="match status" value="1"/>
</dbReference>
<dbReference type="InterPro" id="IPR036830">
    <property type="entry name" value="PP_kinase_middle_dom_sf"/>
</dbReference>
<keyword evidence="6" id="KW-0479">Metal-binding</keyword>
<name>A0A3N1XRH8_9FIRM</name>